<evidence type="ECO:0008006" key="8">
    <source>
        <dbReference type="Google" id="ProtNLM"/>
    </source>
</evidence>
<gene>
    <name evidence="4" type="ORF">EUX50_00805</name>
    <name evidence="3" type="ORF">EUX54_00805</name>
    <name evidence="2" type="ORF">EUX55_03145</name>
</gene>
<keyword evidence="6" id="KW-1185">Reference proteome</keyword>
<dbReference type="PROSITE" id="PS51257">
    <property type="entry name" value="PROKAR_LIPOPROTEIN"/>
    <property type="match status" value="1"/>
</dbReference>
<dbReference type="Proteomes" id="UP000317926">
    <property type="component" value="Unassembled WGS sequence"/>
</dbReference>
<evidence type="ECO:0000313" key="5">
    <source>
        <dbReference type="Proteomes" id="UP000317926"/>
    </source>
</evidence>
<evidence type="ECO:0000313" key="4">
    <source>
        <dbReference type="EMBL" id="TPH07781.1"/>
    </source>
</evidence>
<dbReference type="EMBL" id="SDPK01000012">
    <property type="protein sequence ID" value="TPH00496.1"/>
    <property type="molecule type" value="Genomic_DNA"/>
</dbReference>
<feature type="region of interest" description="Disordered" evidence="1">
    <location>
        <begin position="49"/>
        <end position="68"/>
    </location>
</feature>
<dbReference type="EMBL" id="SDPH01000001">
    <property type="protein sequence ID" value="TPH07781.1"/>
    <property type="molecule type" value="Genomic_DNA"/>
</dbReference>
<evidence type="ECO:0000313" key="7">
    <source>
        <dbReference type="Proteomes" id="UP000318695"/>
    </source>
</evidence>
<dbReference type="AlphaFoldDB" id="A0A502JN98"/>
<evidence type="ECO:0000313" key="6">
    <source>
        <dbReference type="Proteomes" id="UP000318353"/>
    </source>
</evidence>
<proteinExistence type="predicted"/>
<name>A0A502JN98_HAEHA</name>
<evidence type="ECO:0000313" key="3">
    <source>
        <dbReference type="EMBL" id="TPH01945.1"/>
    </source>
</evidence>
<dbReference type="EMBL" id="SDPI01000001">
    <property type="protein sequence ID" value="TPH01945.1"/>
    <property type="molecule type" value="Genomic_DNA"/>
</dbReference>
<protein>
    <recommendedName>
        <fullName evidence="8">Lipoprotein</fullName>
    </recommendedName>
</protein>
<comment type="caution">
    <text evidence="2">The sequence shown here is derived from an EMBL/GenBank/DDBJ whole genome shotgun (WGS) entry which is preliminary data.</text>
</comment>
<feature type="compositionally biased region" description="Basic and acidic residues" evidence="1">
    <location>
        <begin position="55"/>
        <end position="68"/>
    </location>
</feature>
<dbReference type="RefSeq" id="WP_048953952.1">
    <property type="nucleotide sequence ID" value="NZ_JACBKC010000012.1"/>
</dbReference>
<reference evidence="5 6" key="1">
    <citation type="submission" date="2019-01" db="EMBL/GenBank/DDBJ databases">
        <title>Comparative genomic analysis identifies haemin-independent Haemophilus haemolyticus: a formal re-classification of Haemophilus intermedius.</title>
        <authorList>
            <person name="Harris T.M."/>
            <person name="Price E.P."/>
            <person name="Sarovich D.S."/>
            <person name="Norskov-Lauritsen N."/>
            <person name="Beissbarth J."/>
            <person name="Chang A.B."/>
            <person name="Smith-Vaughan H.C."/>
        </authorList>
    </citation>
    <scope>NUCLEOTIDE SEQUENCE [LARGE SCALE GENOMIC DNA]</scope>
    <source>
        <strain evidence="4 6">CCUG 15949</strain>
        <strain evidence="3 7">CCUG 30218</strain>
        <strain evidence="2 5">PN24</strain>
    </source>
</reference>
<evidence type="ECO:0000256" key="1">
    <source>
        <dbReference type="SAM" id="MobiDB-lite"/>
    </source>
</evidence>
<organism evidence="2 5">
    <name type="scientific">Haemophilus haemolyticus</name>
    <dbReference type="NCBI Taxonomy" id="726"/>
    <lineage>
        <taxon>Bacteria</taxon>
        <taxon>Pseudomonadati</taxon>
        <taxon>Pseudomonadota</taxon>
        <taxon>Gammaproteobacteria</taxon>
        <taxon>Pasteurellales</taxon>
        <taxon>Pasteurellaceae</taxon>
        <taxon>Haemophilus</taxon>
    </lineage>
</organism>
<accession>A0A502JN98</accession>
<dbReference type="Proteomes" id="UP000318353">
    <property type="component" value="Unassembled WGS sequence"/>
</dbReference>
<dbReference type="Proteomes" id="UP000318695">
    <property type="component" value="Unassembled WGS sequence"/>
</dbReference>
<evidence type="ECO:0000313" key="2">
    <source>
        <dbReference type="EMBL" id="TPH00496.1"/>
    </source>
</evidence>
<sequence>MKKNILVLGITCLLVACSSDNKPDNGIYDMKTVQEYNARVQSGNTVVASQKARVSKQEETPLKMNASDEKAKVRIISPTLPVVPAVGVGYYHHYHNW</sequence>